<dbReference type="Gene3D" id="3.20.200.10">
    <property type="entry name" value="MHCK/EF2 kinase"/>
    <property type="match status" value="1"/>
</dbReference>
<feature type="region of interest" description="Disordered" evidence="4">
    <location>
        <begin position="506"/>
        <end position="529"/>
    </location>
</feature>
<evidence type="ECO:0000313" key="7">
    <source>
        <dbReference type="Proteomes" id="UP000694397"/>
    </source>
</evidence>
<reference evidence="6" key="2">
    <citation type="submission" date="2025-08" db="UniProtKB">
        <authorList>
            <consortium name="Ensembl"/>
        </authorList>
    </citation>
    <scope>IDENTIFICATION</scope>
</reference>
<dbReference type="GO" id="GO:0005929">
    <property type="term" value="C:cilium"/>
    <property type="evidence" value="ECO:0007669"/>
    <property type="project" value="TreeGrafter"/>
</dbReference>
<evidence type="ECO:0000256" key="3">
    <source>
        <dbReference type="ARBA" id="ARBA00022777"/>
    </source>
</evidence>
<dbReference type="GO" id="GO:0004674">
    <property type="term" value="F:protein serine/threonine kinase activity"/>
    <property type="evidence" value="ECO:0007669"/>
    <property type="project" value="UniProtKB-KW"/>
</dbReference>
<dbReference type="SUPFAM" id="SSF56112">
    <property type="entry name" value="Protein kinase-like (PK-like)"/>
    <property type="match status" value="1"/>
</dbReference>
<proteinExistence type="predicted"/>
<accession>A0A8C9RY29</accession>
<evidence type="ECO:0000256" key="4">
    <source>
        <dbReference type="SAM" id="MobiDB-lite"/>
    </source>
</evidence>
<dbReference type="GO" id="GO:0002753">
    <property type="term" value="P:cytoplasmic pattern recognition receptor signaling pathway"/>
    <property type="evidence" value="ECO:0007669"/>
    <property type="project" value="TreeGrafter"/>
</dbReference>
<dbReference type="PANTHER" id="PTHR46747:SF1">
    <property type="entry name" value="ALPHA-PROTEIN KINASE 1"/>
    <property type="match status" value="1"/>
</dbReference>
<dbReference type="Ensembl" id="ENSSFOT00015026354.2">
    <property type="protein sequence ID" value="ENSSFOP00015026060.2"/>
    <property type="gene ID" value="ENSSFOG00015016743.2"/>
</dbReference>
<feature type="compositionally biased region" description="Basic and acidic residues" evidence="4">
    <location>
        <begin position="514"/>
        <end position="529"/>
    </location>
</feature>
<dbReference type="GeneTree" id="ENSGT00940000159753"/>
<dbReference type="GO" id="GO:0005524">
    <property type="term" value="F:ATP binding"/>
    <property type="evidence" value="ECO:0007669"/>
    <property type="project" value="InterPro"/>
</dbReference>
<dbReference type="InterPro" id="IPR004166">
    <property type="entry name" value="a-kinase_dom"/>
</dbReference>
<sequence length="1203" mass="134183">MSVVFVTESILLVAGCPVHFKLKCLRLCLSVLSDLSHPESLPVELSVLLQEAVAMMWPFVPEKWQYKQSVNSEDKTNLKDLISQHLSQLLAFLKACILVGDSQSAVSVVFLMDRFLYWTDASNQLLRIIKALHKYYPDTPIAPQVVIRQARLSVSSGKLQKAEYILSSLINNSGETGCWKYHVDSDRVLVQSVSVQIRGQVLQKLGLWREAAELMWASLVGFFALPQPDKKGIGASLGLFANILVSMNDKDFHTFKTSPHIDLCFLKEKDHRLLSAAEAAKMSVVYSQYTPLYVLSNVVTQGTCLLSYSFSPSCSNTQREAFLIQAKEAFEIGLLTKTDEEAVPSKLELHLFTKAAYSLAVTHRWLGSPAETVYQAWQVSREAMELLDTYSLTDGLDRDRLSREIMCLVSQVKTLFHIHPFLNSEDGSFIPDSYRSMEKVPVRFSFSGFFKVMENFTQYHASVCEAFETSNRMTANRCEGSSGVCITALKTATETPVTECTVKIPNLKKSSGPEGKRQEKQKEGGNLEQHGERCEVPLGLFKHKVGPQPSEQEFSSPHLMYLPKQELCCNALNGQAAENSTILIDTQCPTEDCEEEGQSRCFKSTIPRSTYTGQVILMHDCREDLQSSSSSKNEGLSSQSSWHKMSSSGSLSDSLGSQSSWQKISDAGSFSMTGNGSDLIAEDVHGWVDMSCVTEISENGEQGENDHFGPQATCKVKNVGNKEIHRYVTSQNREKIEKAVDMLCLTEASTEDDVMELRGSNIVYEATSRSETQQSNGCKKRSKSSSSSLSDSLSSVSSWQKISFSETASSLSTGDGSGKEALVDEGVNGWVDMSCPTDMSEDDKQSSWTEISDKPTGPIHHSSDKVLSHPLCLSTETDSSFELVDKNGDLSKLYLHESTLIHHQYPVKCLQGCMIGAEIPEEPCTLTKQDYIALLSGVCHECLLKRLRNTGIFKLRKLRKAYSALLMKYSKASGLWISRETMVYIGDPMGKQGMQRAAFWVQFLHQEELLGKYVGKEYLSAKELHYHFNDVERQMTAQHYVTEFNKRLYEKRVAMQIFFIPSEVLLILEDNVIVGCMTVEPYMLGDFVKLTNNTTKVVRDYKATDYGIAFGHFTFEFSGGTEVVVDLQGWVTGNGKGLTYLTDPQIHSLKTPGSRTNFGERGIRNFLEAQHGLECNDICKKLSLGRLHSPGEAEGLLVKRLDL</sequence>
<keyword evidence="1" id="KW-0723">Serine/threonine-protein kinase</keyword>
<dbReference type="Proteomes" id="UP000694397">
    <property type="component" value="Chromosome 13"/>
</dbReference>
<feature type="compositionally biased region" description="Low complexity" evidence="4">
    <location>
        <begin position="627"/>
        <end position="658"/>
    </location>
</feature>
<keyword evidence="3" id="KW-0418">Kinase</keyword>
<dbReference type="PROSITE" id="PS51158">
    <property type="entry name" value="ALPHA_KINASE"/>
    <property type="match status" value="1"/>
</dbReference>
<dbReference type="Gene3D" id="3.30.200.20">
    <property type="entry name" value="Phosphorylase Kinase, domain 1"/>
    <property type="match status" value="1"/>
</dbReference>
<name>A0A8C9RY29_SCLFO</name>
<dbReference type="SMART" id="SM00811">
    <property type="entry name" value="Alpha_kinase"/>
    <property type="match status" value="1"/>
</dbReference>
<dbReference type="AlphaFoldDB" id="A0A8C9RY29"/>
<organism evidence="6 7">
    <name type="scientific">Scleropages formosus</name>
    <name type="common">Asian bonytongue</name>
    <name type="synonym">Osteoglossum formosum</name>
    <dbReference type="NCBI Taxonomy" id="113540"/>
    <lineage>
        <taxon>Eukaryota</taxon>
        <taxon>Metazoa</taxon>
        <taxon>Chordata</taxon>
        <taxon>Craniata</taxon>
        <taxon>Vertebrata</taxon>
        <taxon>Euteleostomi</taxon>
        <taxon>Actinopterygii</taxon>
        <taxon>Neopterygii</taxon>
        <taxon>Teleostei</taxon>
        <taxon>Osteoglossocephala</taxon>
        <taxon>Osteoglossomorpha</taxon>
        <taxon>Osteoglossiformes</taxon>
        <taxon>Osteoglossidae</taxon>
        <taxon>Scleropages</taxon>
    </lineage>
</organism>
<evidence type="ECO:0000256" key="1">
    <source>
        <dbReference type="ARBA" id="ARBA00022527"/>
    </source>
</evidence>
<dbReference type="GO" id="GO:0045087">
    <property type="term" value="P:innate immune response"/>
    <property type="evidence" value="ECO:0007669"/>
    <property type="project" value="TreeGrafter"/>
</dbReference>
<feature type="region of interest" description="Disordered" evidence="4">
    <location>
        <begin position="765"/>
        <end position="792"/>
    </location>
</feature>
<reference evidence="6 7" key="1">
    <citation type="submission" date="2019-04" db="EMBL/GenBank/DDBJ databases">
        <authorList>
            <consortium name="Wellcome Sanger Institute Data Sharing"/>
        </authorList>
    </citation>
    <scope>NUCLEOTIDE SEQUENCE [LARGE SCALE GENOMIC DNA]</scope>
</reference>
<feature type="region of interest" description="Disordered" evidence="4">
    <location>
        <begin position="626"/>
        <end position="658"/>
    </location>
</feature>
<dbReference type="InterPro" id="IPR011009">
    <property type="entry name" value="Kinase-like_dom_sf"/>
</dbReference>
<dbReference type="PANTHER" id="PTHR46747">
    <property type="entry name" value="ALPHA-PROTEIN KINASE 1"/>
    <property type="match status" value="1"/>
</dbReference>
<reference evidence="6" key="3">
    <citation type="submission" date="2025-09" db="UniProtKB">
        <authorList>
            <consortium name="Ensembl"/>
        </authorList>
    </citation>
    <scope>IDENTIFICATION</scope>
</reference>
<gene>
    <name evidence="6" type="primary">ALPK1</name>
</gene>
<evidence type="ECO:0000256" key="2">
    <source>
        <dbReference type="ARBA" id="ARBA00022679"/>
    </source>
</evidence>
<evidence type="ECO:0000259" key="5">
    <source>
        <dbReference type="PROSITE" id="PS51158"/>
    </source>
</evidence>
<keyword evidence="7" id="KW-1185">Reference proteome</keyword>
<dbReference type="Pfam" id="PF02816">
    <property type="entry name" value="Alpha_kinase"/>
    <property type="match status" value="1"/>
</dbReference>
<dbReference type="CDD" id="cd16969">
    <property type="entry name" value="Alpha_kinase_ALPK1"/>
    <property type="match status" value="1"/>
</dbReference>
<protein>
    <submittedName>
        <fullName evidence="6">Alpha kinase 1</fullName>
    </submittedName>
</protein>
<evidence type="ECO:0000313" key="6">
    <source>
        <dbReference type="Ensembl" id="ENSSFOP00015026060.2"/>
    </source>
</evidence>
<dbReference type="GO" id="GO:0048029">
    <property type="term" value="F:monosaccharide binding"/>
    <property type="evidence" value="ECO:0007669"/>
    <property type="project" value="TreeGrafter"/>
</dbReference>
<dbReference type="InterPro" id="IPR043529">
    <property type="entry name" value="ALPK1"/>
</dbReference>
<keyword evidence="2" id="KW-0808">Transferase</keyword>
<dbReference type="OrthoDB" id="301415at2759"/>
<feature type="compositionally biased region" description="Polar residues" evidence="4">
    <location>
        <begin position="767"/>
        <end position="777"/>
    </location>
</feature>
<feature type="domain" description="Alpha-type protein kinase" evidence="5">
    <location>
        <begin position="968"/>
        <end position="1187"/>
    </location>
</feature>